<feature type="transmembrane region" description="Helical" evidence="1">
    <location>
        <begin position="77"/>
        <end position="95"/>
    </location>
</feature>
<evidence type="ECO:0000313" key="5">
    <source>
        <dbReference type="Proteomes" id="UP000252694"/>
    </source>
</evidence>
<keyword evidence="1" id="KW-1133">Transmembrane helix</keyword>
<evidence type="ECO:0000256" key="1">
    <source>
        <dbReference type="SAM" id="Phobius"/>
    </source>
</evidence>
<reference evidence="3 5" key="2">
    <citation type="submission" date="2018-07" db="EMBL/GenBank/DDBJ databases">
        <authorList>
            <consortium name="Pathogen Informatics"/>
        </authorList>
    </citation>
    <scope>NUCLEOTIDE SEQUENCE [LARGE SCALE GENOMIC DNA]</scope>
    <source>
        <strain evidence="3 5">4300STDY7045823</strain>
    </source>
</reference>
<proteinExistence type="predicted"/>
<feature type="transmembrane region" description="Helical" evidence="1">
    <location>
        <begin position="36"/>
        <end position="57"/>
    </location>
</feature>
<feature type="transmembrane region" description="Helical" evidence="1">
    <location>
        <begin position="12"/>
        <end position="29"/>
    </location>
</feature>
<sequence>MKETYLLIYTKYKFPIFLIYTLISTLGLFMQYTKEVLSITSILVVFASTFFCLYAWFNGTFTFVFAIDGNSSTGEVYRRWCVIIFSSLFYVYTLIDPFL</sequence>
<dbReference type="Proteomes" id="UP000252694">
    <property type="component" value="Unassembled WGS sequence"/>
</dbReference>
<evidence type="ECO:0000313" key="4">
    <source>
        <dbReference type="Proteomes" id="UP000194699"/>
    </source>
</evidence>
<dbReference type="EMBL" id="NGEL01000009">
    <property type="protein sequence ID" value="OTM94163.1"/>
    <property type="molecule type" value="Genomic_DNA"/>
</dbReference>
<keyword evidence="1" id="KW-0472">Membrane</keyword>
<name>A0A241ZJ65_ACIBA</name>
<keyword evidence="1" id="KW-0812">Transmembrane</keyword>
<dbReference type="Proteomes" id="UP000194699">
    <property type="component" value="Unassembled WGS sequence"/>
</dbReference>
<dbReference type="EMBL" id="UFMQ01000015">
    <property type="protein sequence ID" value="SST27237.1"/>
    <property type="molecule type" value="Genomic_DNA"/>
</dbReference>
<protein>
    <submittedName>
        <fullName evidence="2">Uncharacterized protein</fullName>
    </submittedName>
</protein>
<evidence type="ECO:0000313" key="2">
    <source>
        <dbReference type="EMBL" id="OTM94163.1"/>
    </source>
</evidence>
<gene>
    <name evidence="2" type="ORF">B9X95_00715</name>
    <name evidence="3" type="ORF">SAMEA104305318_02872</name>
</gene>
<dbReference type="AlphaFoldDB" id="A0A241ZJ65"/>
<evidence type="ECO:0000313" key="3">
    <source>
        <dbReference type="EMBL" id="SST27237.1"/>
    </source>
</evidence>
<reference evidence="2 4" key="1">
    <citation type="submission" date="2017-05" db="EMBL/GenBank/DDBJ databases">
        <authorList>
            <person name="Song R."/>
            <person name="Chenine A.L."/>
            <person name="Ruprecht R.M."/>
        </authorList>
    </citation>
    <scope>NUCLEOTIDE SEQUENCE [LARGE SCALE GENOMIC DNA]</scope>
    <source>
        <strain evidence="2 4">PR350</strain>
    </source>
</reference>
<organism evidence="2 4">
    <name type="scientific">Acinetobacter baumannii</name>
    <dbReference type="NCBI Taxonomy" id="470"/>
    <lineage>
        <taxon>Bacteria</taxon>
        <taxon>Pseudomonadati</taxon>
        <taxon>Pseudomonadota</taxon>
        <taxon>Gammaproteobacteria</taxon>
        <taxon>Moraxellales</taxon>
        <taxon>Moraxellaceae</taxon>
        <taxon>Acinetobacter</taxon>
        <taxon>Acinetobacter calcoaceticus/baumannii complex</taxon>
    </lineage>
</organism>
<accession>A0A241ZJ65</accession>